<sequence length="174" mass="20756">MDQQIIIEPYHSNWHNEFLNEKKRFMVLLNEDIAGIEHIGSTSVEGLGAKSLIDMMIGVEDLKVVDTWIEQLATIEYEYVPKETSKWRFFRKGKWRAGTHHLHIYIYNSEEWKNNLLFRDFLRSHEWACKEYQKLKEKLAVMYPHDRVAYTNAKAPFIQNTIAIARKCMHIDRI</sequence>
<dbReference type="Gene3D" id="3.30.460.10">
    <property type="entry name" value="Beta Polymerase, domain 2"/>
    <property type="match status" value="1"/>
</dbReference>
<name>A0A090YKH2_9BACI</name>
<comment type="caution">
    <text evidence="1">The sequence shown here is derived from an EMBL/GenBank/DDBJ whole genome shotgun (WGS) entry which is preliminary data.</text>
</comment>
<dbReference type="RefSeq" id="WP_042983848.1">
    <property type="nucleotide sequence ID" value="NZ_JMQC01000008.1"/>
</dbReference>
<dbReference type="PATRIC" id="fig|1405.8.peg.5241"/>
<proteinExistence type="predicted"/>
<dbReference type="Pfam" id="PF04229">
    <property type="entry name" value="GrpB"/>
    <property type="match status" value="1"/>
</dbReference>
<dbReference type="InterPro" id="IPR043519">
    <property type="entry name" value="NT_sf"/>
</dbReference>
<gene>
    <name evidence="2" type="ORF">D0U04_22115</name>
    <name evidence="1" type="ORF">DJ93_5089</name>
</gene>
<accession>A0A090YKH2</accession>
<dbReference type="EMBL" id="QVOD01000036">
    <property type="protein sequence ID" value="RFT64357.1"/>
    <property type="molecule type" value="Genomic_DNA"/>
</dbReference>
<organism evidence="1 3">
    <name type="scientific">Bacillus clarus</name>
    <dbReference type="NCBI Taxonomy" id="2338372"/>
    <lineage>
        <taxon>Bacteria</taxon>
        <taxon>Bacillati</taxon>
        <taxon>Bacillota</taxon>
        <taxon>Bacilli</taxon>
        <taxon>Bacillales</taxon>
        <taxon>Bacillaceae</taxon>
        <taxon>Bacillus</taxon>
        <taxon>Bacillus cereus group</taxon>
    </lineage>
</organism>
<dbReference type="AlphaFoldDB" id="A0A090YKH2"/>
<evidence type="ECO:0000313" key="1">
    <source>
        <dbReference type="EMBL" id="KFM98706.1"/>
    </source>
</evidence>
<dbReference type="InterPro" id="IPR007344">
    <property type="entry name" value="GrpB/CoaE"/>
</dbReference>
<reference evidence="2 4" key="2">
    <citation type="submission" date="2018-08" db="EMBL/GenBank/DDBJ databases">
        <title>Bacillus clarus sp. nov. strain PS00077A.</title>
        <authorList>
            <person name="Mendez Acevedo M."/>
            <person name="Carroll L."/>
            <person name="Mukherjee M."/>
            <person name="Wiedmann M."/>
            <person name="Kovac J."/>
        </authorList>
    </citation>
    <scope>NUCLEOTIDE SEQUENCE [LARGE SCALE GENOMIC DNA]</scope>
    <source>
        <strain evidence="2 4">PS00077A</strain>
    </source>
</reference>
<protein>
    <submittedName>
        <fullName evidence="1">GrpB family protein</fullName>
    </submittedName>
</protein>
<evidence type="ECO:0000313" key="2">
    <source>
        <dbReference type="EMBL" id="RFT64357.1"/>
    </source>
</evidence>
<dbReference type="SUPFAM" id="SSF81301">
    <property type="entry name" value="Nucleotidyltransferase"/>
    <property type="match status" value="1"/>
</dbReference>
<evidence type="ECO:0000313" key="3">
    <source>
        <dbReference type="Proteomes" id="UP000029389"/>
    </source>
</evidence>
<evidence type="ECO:0000313" key="4">
    <source>
        <dbReference type="Proteomes" id="UP000264294"/>
    </source>
</evidence>
<dbReference type="EMBL" id="JMQC01000008">
    <property type="protein sequence ID" value="KFM98706.1"/>
    <property type="molecule type" value="Genomic_DNA"/>
</dbReference>
<dbReference type="PANTHER" id="PTHR34822:SF1">
    <property type="entry name" value="GRPB FAMILY PROTEIN"/>
    <property type="match status" value="1"/>
</dbReference>
<dbReference type="Proteomes" id="UP000029389">
    <property type="component" value="Unassembled WGS sequence"/>
</dbReference>
<dbReference type="PANTHER" id="PTHR34822">
    <property type="entry name" value="GRPB DOMAIN PROTEIN (AFU_ORTHOLOGUE AFUA_1G01530)"/>
    <property type="match status" value="1"/>
</dbReference>
<reference evidence="1 3" key="1">
    <citation type="submission" date="2014-04" db="EMBL/GenBank/DDBJ databases">
        <authorList>
            <person name="Bishop-Lilly K.A."/>
            <person name="Broomall S.M."/>
            <person name="Chain P.S."/>
            <person name="Chertkov O."/>
            <person name="Coyne S.R."/>
            <person name="Daligault H.E."/>
            <person name="Davenport K.W."/>
            <person name="Erkkila T."/>
            <person name="Frey K.G."/>
            <person name="Gibbons H.S."/>
            <person name="Gu W."/>
            <person name="Jaissle J."/>
            <person name="Johnson S.L."/>
            <person name="Koroleva G.I."/>
            <person name="Ladner J.T."/>
            <person name="Lo C.-C."/>
            <person name="Minogue T.D."/>
            <person name="Munk C."/>
            <person name="Palacios G.F."/>
            <person name="Redden C.L."/>
            <person name="Rosenzweig C.N."/>
            <person name="Scholz M.B."/>
            <person name="Teshima H."/>
            <person name="Xu Y."/>
        </authorList>
    </citation>
    <scope>NUCLEOTIDE SEQUENCE [LARGE SCALE GENOMIC DNA]</scope>
    <source>
        <strain evidence="1 3">BHP</strain>
    </source>
</reference>
<keyword evidence="4" id="KW-1185">Reference proteome</keyword>
<dbReference type="Proteomes" id="UP000264294">
    <property type="component" value="Unassembled WGS sequence"/>
</dbReference>